<dbReference type="InterPro" id="IPR005829">
    <property type="entry name" value="Sugar_transporter_CS"/>
</dbReference>
<feature type="transmembrane region" description="Helical" evidence="6">
    <location>
        <begin position="304"/>
        <end position="329"/>
    </location>
</feature>
<dbReference type="InterPro" id="IPR011701">
    <property type="entry name" value="MFS"/>
</dbReference>
<feature type="transmembrane region" description="Helical" evidence="6">
    <location>
        <begin position="15"/>
        <end position="36"/>
    </location>
</feature>
<dbReference type="PANTHER" id="PTHR23531">
    <property type="entry name" value="QUINOLENE RESISTANCE PROTEIN NORA"/>
    <property type="match status" value="1"/>
</dbReference>
<feature type="domain" description="Major facilitator superfamily (MFS) profile" evidence="7">
    <location>
        <begin position="11"/>
        <end position="395"/>
    </location>
</feature>
<evidence type="ECO:0000259" key="7">
    <source>
        <dbReference type="PROSITE" id="PS50850"/>
    </source>
</evidence>
<dbReference type="Gene3D" id="1.20.1250.20">
    <property type="entry name" value="MFS general substrate transporter like domains"/>
    <property type="match status" value="1"/>
</dbReference>
<dbReference type="PROSITE" id="PS00216">
    <property type="entry name" value="SUGAR_TRANSPORT_1"/>
    <property type="match status" value="1"/>
</dbReference>
<evidence type="ECO:0000256" key="6">
    <source>
        <dbReference type="SAM" id="Phobius"/>
    </source>
</evidence>
<feature type="transmembrane region" description="Helical" evidence="6">
    <location>
        <begin position="253"/>
        <end position="271"/>
    </location>
</feature>
<evidence type="ECO:0000256" key="5">
    <source>
        <dbReference type="ARBA" id="ARBA00023136"/>
    </source>
</evidence>
<proteinExistence type="predicted"/>
<feature type="transmembrane region" description="Helical" evidence="6">
    <location>
        <begin position="341"/>
        <end position="363"/>
    </location>
</feature>
<feature type="transmembrane region" description="Helical" evidence="6">
    <location>
        <begin position="369"/>
        <end position="390"/>
    </location>
</feature>
<keyword evidence="3 6" id="KW-0812">Transmembrane</keyword>
<accession>A0ABW5THR4</accession>
<reference evidence="9" key="1">
    <citation type="journal article" date="2019" name="Int. J. Syst. Evol. Microbiol.">
        <title>The Global Catalogue of Microorganisms (GCM) 10K type strain sequencing project: providing services to taxonomists for standard genome sequencing and annotation.</title>
        <authorList>
            <consortium name="The Broad Institute Genomics Platform"/>
            <consortium name="The Broad Institute Genome Sequencing Center for Infectious Disease"/>
            <person name="Wu L."/>
            <person name="Ma J."/>
        </authorList>
    </citation>
    <scope>NUCLEOTIDE SEQUENCE [LARGE SCALE GENOMIC DNA]</scope>
    <source>
        <strain evidence="9">TISTR 932</strain>
    </source>
</reference>
<evidence type="ECO:0000256" key="2">
    <source>
        <dbReference type="ARBA" id="ARBA00022448"/>
    </source>
</evidence>
<evidence type="ECO:0000256" key="3">
    <source>
        <dbReference type="ARBA" id="ARBA00022692"/>
    </source>
</evidence>
<feature type="transmembrane region" description="Helical" evidence="6">
    <location>
        <begin position="80"/>
        <end position="107"/>
    </location>
</feature>
<feature type="transmembrane region" description="Helical" evidence="6">
    <location>
        <begin position="48"/>
        <end position="68"/>
    </location>
</feature>
<dbReference type="CDD" id="cd17489">
    <property type="entry name" value="MFS_YfcJ_like"/>
    <property type="match status" value="1"/>
</dbReference>
<dbReference type="PROSITE" id="PS50850">
    <property type="entry name" value="MFS"/>
    <property type="match status" value="1"/>
</dbReference>
<name>A0ABW5THR4_9ENTE</name>
<dbReference type="InterPro" id="IPR020846">
    <property type="entry name" value="MFS_dom"/>
</dbReference>
<dbReference type="PANTHER" id="PTHR23531:SF1">
    <property type="entry name" value="QUINOLENE RESISTANCE PROTEIN NORA"/>
    <property type="match status" value="1"/>
</dbReference>
<evidence type="ECO:0000313" key="9">
    <source>
        <dbReference type="Proteomes" id="UP001597427"/>
    </source>
</evidence>
<comment type="subcellular location">
    <subcellularLocation>
        <location evidence="1">Cell membrane</location>
        <topology evidence="1">Multi-pass membrane protein</topology>
    </subcellularLocation>
</comment>
<keyword evidence="5 6" id="KW-0472">Membrane</keyword>
<keyword evidence="2" id="KW-0813">Transport</keyword>
<dbReference type="RefSeq" id="WP_379980189.1">
    <property type="nucleotide sequence ID" value="NZ_JBHUMO010000027.1"/>
</dbReference>
<evidence type="ECO:0000256" key="1">
    <source>
        <dbReference type="ARBA" id="ARBA00004651"/>
    </source>
</evidence>
<protein>
    <submittedName>
        <fullName evidence="8">MFS transporter</fullName>
    </submittedName>
</protein>
<feature type="transmembrane region" description="Helical" evidence="6">
    <location>
        <begin position="169"/>
        <end position="187"/>
    </location>
</feature>
<dbReference type="EMBL" id="JBHUMO010000027">
    <property type="protein sequence ID" value="MFD2728614.1"/>
    <property type="molecule type" value="Genomic_DNA"/>
</dbReference>
<dbReference type="Proteomes" id="UP001597427">
    <property type="component" value="Unassembled WGS sequence"/>
</dbReference>
<evidence type="ECO:0000256" key="4">
    <source>
        <dbReference type="ARBA" id="ARBA00022989"/>
    </source>
</evidence>
<comment type="caution">
    <text evidence="8">The sequence shown here is derived from an EMBL/GenBank/DDBJ whole genome shotgun (WGS) entry which is preliminary data.</text>
</comment>
<sequence length="396" mass="43289">MEEVQRSEKIWSKNFIVTMLISTFATTAITMQMGSLPIYVTQLGGSKALSGFIVGILGLSALVTRFPVGVWLDKYGRKRLLLVGIFLLLLDFGLLTLYKTLLILFLLRMVQGIANSIQSTTTSTIAADCIPSEHLAEGLGYYSIAQALPSAIGPLIGLTIAEKLGFQRLFQFAFVLVLIAFFLSFLVQDQYVAEQKKTQTNIPNQEGDETLQAIFKRKSILIPSAILFFICFANSGVVSFLAQYAAEKHIGGAGYYFTVMSLVMVCVRFVLPNIFVYMKSFVLVVASIFLVGLAFFLIAWTTNFWGLIVAAVLYGVGYASLLPIMNTIVLENAASSERGKATAIFSASLDVAYGGGVLLWGVVASLTNFTTMYLLCAIFVIISLILVVIYKKALSM</sequence>
<organism evidence="8 9">
    <name type="scientific">Enterococcus camelliae</name>
    <dbReference type="NCBI Taxonomy" id="453959"/>
    <lineage>
        <taxon>Bacteria</taxon>
        <taxon>Bacillati</taxon>
        <taxon>Bacillota</taxon>
        <taxon>Bacilli</taxon>
        <taxon>Lactobacillales</taxon>
        <taxon>Enterococcaceae</taxon>
        <taxon>Enterococcus</taxon>
    </lineage>
</organism>
<dbReference type="InterPro" id="IPR052714">
    <property type="entry name" value="MFS_Exporter"/>
</dbReference>
<evidence type="ECO:0000313" key="8">
    <source>
        <dbReference type="EMBL" id="MFD2728614.1"/>
    </source>
</evidence>
<keyword evidence="9" id="KW-1185">Reference proteome</keyword>
<keyword evidence="4 6" id="KW-1133">Transmembrane helix</keyword>
<feature type="transmembrane region" description="Helical" evidence="6">
    <location>
        <begin position="220"/>
        <end position="241"/>
    </location>
</feature>
<dbReference type="SUPFAM" id="SSF103473">
    <property type="entry name" value="MFS general substrate transporter"/>
    <property type="match status" value="1"/>
</dbReference>
<dbReference type="Pfam" id="PF07690">
    <property type="entry name" value="MFS_1"/>
    <property type="match status" value="2"/>
</dbReference>
<dbReference type="InterPro" id="IPR036259">
    <property type="entry name" value="MFS_trans_sf"/>
</dbReference>
<gene>
    <name evidence="8" type="ORF">ACFSR0_04120</name>
</gene>
<feature type="transmembrane region" description="Helical" evidence="6">
    <location>
        <begin position="280"/>
        <end position="298"/>
    </location>
</feature>